<dbReference type="AlphaFoldDB" id="A2D7A4"/>
<dbReference type="RefSeq" id="XP_001276869.1">
    <property type="nucleotide sequence ID" value="XM_001276868.1"/>
</dbReference>
<name>A2D7A4_TRIV3</name>
<evidence type="ECO:0000256" key="1">
    <source>
        <dbReference type="SAM" id="MobiDB-lite"/>
    </source>
</evidence>
<dbReference type="InParanoid" id="A2D7A4"/>
<protein>
    <submittedName>
        <fullName evidence="2">Uncharacterized protein</fullName>
    </submittedName>
</protein>
<sequence length="399" mass="46381">MNISESIQQKINLLQDDLSKNDQYIKYAETYTYLMNLGLWGPCAVASYVNSFDKKYMTSGVGFEPFNLTEKVGMLYDHYYNSMYLELYLQANPGSFILLWAYTIYSHDLFVKLAKKYEKQNPQRYEYVNETIIRVKLEKCKNASIEEISKFGELLNYFTREYWRGGTDITAKFKIYEKTVYERELLLRSISDSKLWFRGIKPEIRDDPSDVYDFNDIVDPSEYEYTALSRTFQESTTNEKQQSKSINISETMTIRKLPQPKVQEKQSNSAQATMTIRRPPQQTSQASNNNRRPKTQIVTTPKKTNQNQGQQSSTLVIQKVYKSPLITETENKPAKTTTEENKTRPNTTPRIEISQPKSKSSPISIKIQRPPQKQLQIQTPQSQNPPQPKSPLVFTFGKK</sequence>
<reference evidence="2" key="1">
    <citation type="submission" date="2006-10" db="EMBL/GenBank/DDBJ databases">
        <authorList>
            <person name="Amadeo P."/>
            <person name="Zhao Q."/>
            <person name="Wortman J."/>
            <person name="Fraser-Liggett C."/>
            <person name="Carlton J."/>
        </authorList>
    </citation>
    <scope>NUCLEOTIDE SEQUENCE</scope>
    <source>
        <strain evidence="2">G3</strain>
    </source>
</reference>
<evidence type="ECO:0000313" key="2">
    <source>
        <dbReference type="EMBL" id="EAY23621.1"/>
    </source>
</evidence>
<evidence type="ECO:0000313" key="3">
    <source>
        <dbReference type="Proteomes" id="UP000001542"/>
    </source>
</evidence>
<dbReference type="EMBL" id="DS113177">
    <property type="protein sequence ID" value="EAY23621.1"/>
    <property type="molecule type" value="Genomic_DNA"/>
</dbReference>
<feature type="compositionally biased region" description="Polar residues" evidence="1">
    <location>
        <begin position="232"/>
        <end position="252"/>
    </location>
</feature>
<feature type="region of interest" description="Disordered" evidence="1">
    <location>
        <begin position="232"/>
        <end position="399"/>
    </location>
</feature>
<dbReference type="VEuPathDB" id="TrichDB:TVAGG3_0992370"/>
<reference evidence="2" key="2">
    <citation type="journal article" date="2007" name="Science">
        <title>Draft genome sequence of the sexually transmitted pathogen Trichomonas vaginalis.</title>
        <authorList>
            <person name="Carlton J.M."/>
            <person name="Hirt R.P."/>
            <person name="Silva J.C."/>
            <person name="Delcher A.L."/>
            <person name="Schatz M."/>
            <person name="Zhao Q."/>
            <person name="Wortman J.R."/>
            <person name="Bidwell S.L."/>
            <person name="Alsmark U.C.M."/>
            <person name="Besteiro S."/>
            <person name="Sicheritz-Ponten T."/>
            <person name="Noel C.J."/>
            <person name="Dacks J.B."/>
            <person name="Foster P.G."/>
            <person name="Simillion C."/>
            <person name="Van de Peer Y."/>
            <person name="Miranda-Saavedra D."/>
            <person name="Barton G.J."/>
            <person name="Westrop G.D."/>
            <person name="Mueller S."/>
            <person name="Dessi D."/>
            <person name="Fiori P.L."/>
            <person name="Ren Q."/>
            <person name="Paulsen I."/>
            <person name="Zhang H."/>
            <person name="Bastida-Corcuera F.D."/>
            <person name="Simoes-Barbosa A."/>
            <person name="Brown M.T."/>
            <person name="Hayes R.D."/>
            <person name="Mukherjee M."/>
            <person name="Okumura C.Y."/>
            <person name="Schneider R."/>
            <person name="Smith A.J."/>
            <person name="Vanacova S."/>
            <person name="Villalvazo M."/>
            <person name="Haas B.J."/>
            <person name="Pertea M."/>
            <person name="Feldblyum T.V."/>
            <person name="Utterback T.R."/>
            <person name="Shu C.L."/>
            <person name="Osoegawa K."/>
            <person name="de Jong P.J."/>
            <person name="Hrdy I."/>
            <person name="Horvathova L."/>
            <person name="Zubacova Z."/>
            <person name="Dolezal P."/>
            <person name="Malik S.B."/>
            <person name="Logsdon J.M. Jr."/>
            <person name="Henze K."/>
            <person name="Gupta A."/>
            <person name="Wang C.C."/>
            <person name="Dunne R.L."/>
            <person name="Upcroft J.A."/>
            <person name="Upcroft P."/>
            <person name="White O."/>
            <person name="Salzberg S.L."/>
            <person name="Tang P."/>
            <person name="Chiu C.-H."/>
            <person name="Lee Y.-S."/>
            <person name="Embley T.M."/>
            <person name="Coombs G.H."/>
            <person name="Mottram J.C."/>
            <person name="Tachezy J."/>
            <person name="Fraser-Liggett C.M."/>
            <person name="Johnson P.J."/>
        </authorList>
    </citation>
    <scope>NUCLEOTIDE SEQUENCE [LARGE SCALE GENOMIC DNA]</scope>
    <source>
        <strain evidence="2">G3</strain>
    </source>
</reference>
<feature type="compositionally biased region" description="Polar residues" evidence="1">
    <location>
        <begin position="265"/>
        <end position="316"/>
    </location>
</feature>
<proteinExistence type="predicted"/>
<organism evidence="2 3">
    <name type="scientific">Trichomonas vaginalis (strain ATCC PRA-98 / G3)</name>
    <dbReference type="NCBI Taxonomy" id="412133"/>
    <lineage>
        <taxon>Eukaryota</taxon>
        <taxon>Metamonada</taxon>
        <taxon>Parabasalia</taxon>
        <taxon>Trichomonadida</taxon>
        <taxon>Trichomonadidae</taxon>
        <taxon>Trichomonas</taxon>
    </lineage>
</organism>
<keyword evidence="3" id="KW-1185">Reference proteome</keyword>
<dbReference type="KEGG" id="tva:4720859"/>
<gene>
    <name evidence="2" type="ORF">TVAG_119580</name>
</gene>
<dbReference type="VEuPathDB" id="TrichDB:TVAG_119580"/>
<feature type="compositionally biased region" description="Basic and acidic residues" evidence="1">
    <location>
        <begin position="329"/>
        <end position="343"/>
    </location>
</feature>
<accession>A2D7A4</accession>
<feature type="compositionally biased region" description="Low complexity" evidence="1">
    <location>
        <begin position="353"/>
        <end position="382"/>
    </location>
</feature>
<dbReference type="Proteomes" id="UP000001542">
    <property type="component" value="Unassembled WGS sequence"/>
</dbReference>